<evidence type="ECO:0000313" key="3">
    <source>
        <dbReference type="EMBL" id="EAR51873.1"/>
    </source>
</evidence>
<accession>Q2CGR2</accession>
<dbReference type="EMBL" id="AAOT01000008">
    <property type="protein sequence ID" value="EAR51873.1"/>
    <property type="molecule type" value="Genomic_DNA"/>
</dbReference>
<dbReference type="OrthoDB" id="9806388at2"/>
<dbReference type="InterPro" id="IPR000587">
    <property type="entry name" value="Creatinase_N"/>
</dbReference>
<dbReference type="SUPFAM" id="SSF55920">
    <property type="entry name" value="Creatinase/aminopeptidase"/>
    <property type="match status" value="1"/>
</dbReference>
<dbReference type="HOGENOM" id="CLU_017266_4_1_5"/>
<dbReference type="eggNOG" id="COG0006">
    <property type="taxonomic scope" value="Bacteria"/>
</dbReference>
<dbReference type="AlphaFoldDB" id="Q2CGR2"/>
<dbReference type="InterPro" id="IPR001714">
    <property type="entry name" value="Pept_M24_MAP"/>
</dbReference>
<protein>
    <submittedName>
        <fullName evidence="3">Probable dipeptidase PepE</fullName>
    </submittedName>
</protein>
<dbReference type="InterPro" id="IPR029149">
    <property type="entry name" value="Creatin/AminoP/Spt16_N"/>
</dbReference>
<proteinExistence type="predicted"/>
<evidence type="ECO:0000313" key="4">
    <source>
        <dbReference type="Proteomes" id="UP000003635"/>
    </source>
</evidence>
<evidence type="ECO:0000259" key="1">
    <source>
        <dbReference type="Pfam" id="PF00557"/>
    </source>
</evidence>
<comment type="caution">
    <text evidence="3">The sequence shown here is derived from an EMBL/GenBank/DDBJ whole genome shotgun (WGS) entry which is preliminary data.</text>
</comment>
<dbReference type="STRING" id="314256.OG2516_16269"/>
<dbReference type="PANTHER" id="PTHR46112">
    <property type="entry name" value="AMINOPEPTIDASE"/>
    <property type="match status" value="1"/>
</dbReference>
<dbReference type="Pfam" id="PF00557">
    <property type="entry name" value="Peptidase_M24"/>
    <property type="match status" value="1"/>
</dbReference>
<evidence type="ECO:0000259" key="2">
    <source>
        <dbReference type="Pfam" id="PF01321"/>
    </source>
</evidence>
<dbReference type="RefSeq" id="WP_007257200.1">
    <property type="nucleotide sequence ID" value="NZ_CH724111.1"/>
</dbReference>
<dbReference type="PANTHER" id="PTHR46112:SF3">
    <property type="entry name" value="AMINOPEPTIDASE YPDF"/>
    <property type="match status" value="1"/>
</dbReference>
<dbReference type="SUPFAM" id="SSF53092">
    <property type="entry name" value="Creatinase/prolidase N-terminal domain"/>
    <property type="match status" value="1"/>
</dbReference>
<dbReference type="Proteomes" id="UP000003635">
    <property type="component" value="Unassembled WGS sequence"/>
</dbReference>
<dbReference type="GO" id="GO:0004177">
    <property type="term" value="F:aminopeptidase activity"/>
    <property type="evidence" value="ECO:0007669"/>
    <property type="project" value="UniProtKB-ARBA"/>
</dbReference>
<keyword evidence="4" id="KW-1185">Reference proteome</keyword>
<dbReference type="Gene3D" id="3.90.230.10">
    <property type="entry name" value="Creatinase/methionine aminopeptidase superfamily"/>
    <property type="match status" value="1"/>
</dbReference>
<dbReference type="InterPro" id="IPR050659">
    <property type="entry name" value="Peptidase_M24B"/>
</dbReference>
<feature type="domain" description="Creatinase N-terminal" evidence="2">
    <location>
        <begin position="6"/>
        <end position="106"/>
    </location>
</feature>
<feature type="domain" description="Peptidase M24" evidence="1">
    <location>
        <begin position="146"/>
        <end position="345"/>
    </location>
</feature>
<dbReference type="Gene3D" id="3.40.350.10">
    <property type="entry name" value="Creatinase/prolidase N-terminal domain"/>
    <property type="match status" value="1"/>
</dbReference>
<reference evidence="3 4" key="1">
    <citation type="journal article" date="2010" name="J. Bacteriol.">
        <title>Genome sequences of Oceanicola granulosus HTCC2516(T) and Oceanicola batsensis HTCC2597(TDelta).</title>
        <authorList>
            <person name="Thrash J.C."/>
            <person name="Cho J.C."/>
            <person name="Vergin K.L."/>
            <person name="Giovannoni S.J."/>
        </authorList>
    </citation>
    <scope>NUCLEOTIDE SEQUENCE [LARGE SCALE GENOMIC DNA]</scope>
    <source>
        <strain evidence="4">ATCC BAA-861 / DSM 15982 / KCTC 12143 / HTCC2516</strain>
    </source>
</reference>
<dbReference type="InterPro" id="IPR000994">
    <property type="entry name" value="Pept_M24"/>
</dbReference>
<gene>
    <name evidence="3" type="ORF">OG2516_16269</name>
</gene>
<sequence>MTTTARLDALRAKMDETGTDLVVLGPGAHLAWLLGVKPHADERPCLAFVSAKGAGFLMPALEAESARTQTDLPFFEWADDAGPEAALAELLGELGVRDAGALVLDETMRADHAALVTDALPGAARRFTVDTVGALRMRKGDDELAALKRNAQIADRAMQAARAAMAPGKTEAEIAAVVRGHFAEAGAKPLFTIIGAGKNGAFPHHQTGETVLRDGDAVVMDIGAASEGYSSDITRMAVIGDGPEGYAEVHAVVEAAVQAALAAARPGVKAREVDDAARGVIAEAGYGEYFVHRTGHGLGTEVHEPPFITASSDTVLDEGMVFSIEPGIYLPGRFGIRLEEIVVLRADGPEILSDLPRDAERIDG</sequence>
<name>Q2CGR2_OCEGH</name>
<dbReference type="GO" id="GO:0008235">
    <property type="term" value="F:metalloexopeptidase activity"/>
    <property type="evidence" value="ECO:0007669"/>
    <property type="project" value="UniProtKB-ARBA"/>
</dbReference>
<organism evidence="3 4">
    <name type="scientific">Oceanicola granulosus (strain ATCC BAA-861 / DSM 15982 / KCTC 12143 / HTCC2516)</name>
    <dbReference type="NCBI Taxonomy" id="314256"/>
    <lineage>
        <taxon>Bacteria</taxon>
        <taxon>Pseudomonadati</taxon>
        <taxon>Pseudomonadota</taxon>
        <taxon>Alphaproteobacteria</taxon>
        <taxon>Rhodobacterales</taxon>
        <taxon>Roseobacteraceae</taxon>
        <taxon>Oceanicola</taxon>
    </lineage>
</organism>
<dbReference type="Pfam" id="PF01321">
    <property type="entry name" value="Creatinase_N"/>
    <property type="match status" value="1"/>
</dbReference>
<dbReference type="InterPro" id="IPR036005">
    <property type="entry name" value="Creatinase/aminopeptidase-like"/>
</dbReference>
<dbReference type="PRINTS" id="PR00599">
    <property type="entry name" value="MAPEPTIDASE"/>
</dbReference>